<proteinExistence type="predicted"/>
<comment type="caution">
    <text evidence="1">The sequence shown here is derived from an EMBL/GenBank/DDBJ whole genome shotgun (WGS) entry which is preliminary data.</text>
</comment>
<keyword evidence="2" id="KW-1185">Reference proteome</keyword>
<name>A0A4V2WN75_9BACT</name>
<dbReference type="PROSITE" id="PS51257">
    <property type="entry name" value="PROKAR_LIPOPROTEIN"/>
    <property type="match status" value="1"/>
</dbReference>
<dbReference type="AlphaFoldDB" id="A0A4V2WN75"/>
<organism evidence="1 2">
    <name type="scientific">Flaviaesturariibacter aridisoli</name>
    <dbReference type="NCBI Taxonomy" id="2545761"/>
    <lineage>
        <taxon>Bacteria</taxon>
        <taxon>Pseudomonadati</taxon>
        <taxon>Bacteroidota</taxon>
        <taxon>Chitinophagia</taxon>
        <taxon>Chitinophagales</taxon>
        <taxon>Chitinophagaceae</taxon>
        <taxon>Flaviaestuariibacter</taxon>
    </lineage>
</organism>
<protein>
    <submittedName>
        <fullName evidence="1">Uncharacterized protein</fullName>
    </submittedName>
</protein>
<sequence length="77" mass="8311">MKHLFVFALGSALFASCNNSGSGETPGQKLDTFLKKADTVTGKVGAAAEKVWDSTKSKVRQLDDKVDNALRKDTTKH</sequence>
<accession>A0A4V2WN75</accession>
<dbReference type="Proteomes" id="UP000295164">
    <property type="component" value="Unassembled WGS sequence"/>
</dbReference>
<gene>
    <name evidence="1" type="ORF">E0486_01795</name>
</gene>
<evidence type="ECO:0000313" key="2">
    <source>
        <dbReference type="Proteomes" id="UP000295164"/>
    </source>
</evidence>
<evidence type="ECO:0000313" key="1">
    <source>
        <dbReference type="EMBL" id="TCZ74382.1"/>
    </source>
</evidence>
<dbReference type="EMBL" id="SKFH01000002">
    <property type="protein sequence ID" value="TCZ74382.1"/>
    <property type="molecule type" value="Genomic_DNA"/>
</dbReference>
<reference evidence="1 2" key="1">
    <citation type="submission" date="2019-03" db="EMBL/GenBank/DDBJ databases">
        <authorList>
            <person name="Kim M.K.M."/>
        </authorList>
    </citation>
    <scope>NUCLEOTIDE SEQUENCE [LARGE SCALE GENOMIC DNA]</scope>
    <source>
        <strain evidence="1 2">17J68-15</strain>
    </source>
</reference>